<dbReference type="GO" id="GO:0043137">
    <property type="term" value="P:DNA replication, removal of RNA primer"/>
    <property type="evidence" value="ECO:0007669"/>
    <property type="project" value="TreeGrafter"/>
</dbReference>
<dbReference type="FunFam" id="3.30.420.10:FF:000089">
    <property type="entry name" value="Ribonuclease H"/>
    <property type="match status" value="1"/>
</dbReference>
<evidence type="ECO:0000256" key="10">
    <source>
        <dbReference type="ARBA" id="ARBA00022801"/>
    </source>
</evidence>
<gene>
    <name evidence="13" type="ORF">SAMN05444392_102366</name>
</gene>
<dbReference type="STRING" id="112248.SAMN05444392_102366"/>
<dbReference type="CDD" id="cd09278">
    <property type="entry name" value="RNase_HI_prokaryote_like"/>
    <property type="match status" value="1"/>
</dbReference>
<dbReference type="PROSITE" id="PS50879">
    <property type="entry name" value="RNASE_H_1"/>
    <property type="match status" value="1"/>
</dbReference>
<dbReference type="GO" id="GO:0003676">
    <property type="term" value="F:nucleic acid binding"/>
    <property type="evidence" value="ECO:0007669"/>
    <property type="project" value="InterPro"/>
</dbReference>
<dbReference type="NCBIfam" id="NF001236">
    <property type="entry name" value="PRK00203.1"/>
    <property type="match status" value="1"/>
</dbReference>
<keyword evidence="11" id="KW-0460">Magnesium</keyword>
<dbReference type="PANTHER" id="PTHR10642">
    <property type="entry name" value="RIBONUCLEASE H1"/>
    <property type="match status" value="1"/>
</dbReference>
<dbReference type="Gene3D" id="3.30.420.10">
    <property type="entry name" value="Ribonuclease H-like superfamily/Ribonuclease H"/>
    <property type="match status" value="1"/>
</dbReference>
<evidence type="ECO:0000256" key="5">
    <source>
        <dbReference type="ARBA" id="ARBA00011245"/>
    </source>
</evidence>
<evidence type="ECO:0000256" key="6">
    <source>
        <dbReference type="ARBA" id="ARBA00012180"/>
    </source>
</evidence>
<keyword evidence="10" id="KW-0378">Hydrolase</keyword>
<keyword evidence="14" id="KW-1185">Reference proteome</keyword>
<dbReference type="InterPro" id="IPR036397">
    <property type="entry name" value="RNaseH_sf"/>
</dbReference>
<dbReference type="Pfam" id="PF00075">
    <property type="entry name" value="RNase_H"/>
    <property type="match status" value="1"/>
</dbReference>
<dbReference type="EC" id="3.1.26.4" evidence="6"/>
<evidence type="ECO:0000256" key="9">
    <source>
        <dbReference type="ARBA" id="ARBA00022759"/>
    </source>
</evidence>
<evidence type="ECO:0000256" key="7">
    <source>
        <dbReference type="ARBA" id="ARBA00022722"/>
    </source>
</evidence>
<comment type="similarity">
    <text evidence="4">Belongs to the RNase H family.</text>
</comment>
<organism evidence="13 14">
    <name type="scientific">Seinonella peptonophila</name>
    <dbReference type="NCBI Taxonomy" id="112248"/>
    <lineage>
        <taxon>Bacteria</taxon>
        <taxon>Bacillati</taxon>
        <taxon>Bacillota</taxon>
        <taxon>Bacilli</taxon>
        <taxon>Bacillales</taxon>
        <taxon>Thermoactinomycetaceae</taxon>
        <taxon>Seinonella</taxon>
    </lineage>
</organism>
<evidence type="ECO:0000256" key="4">
    <source>
        <dbReference type="ARBA" id="ARBA00005300"/>
    </source>
</evidence>
<evidence type="ECO:0000256" key="3">
    <source>
        <dbReference type="ARBA" id="ARBA00004065"/>
    </source>
</evidence>
<dbReference type="AlphaFoldDB" id="A0A1M4VH88"/>
<evidence type="ECO:0000259" key="12">
    <source>
        <dbReference type="PROSITE" id="PS50879"/>
    </source>
</evidence>
<dbReference type="SUPFAM" id="SSF53098">
    <property type="entry name" value="Ribonuclease H-like"/>
    <property type="match status" value="1"/>
</dbReference>
<dbReference type="InterPro" id="IPR002156">
    <property type="entry name" value="RNaseH_domain"/>
</dbReference>
<evidence type="ECO:0000313" key="14">
    <source>
        <dbReference type="Proteomes" id="UP000184476"/>
    </source>
</evidence>
<keyword evidence="7" id="KW-0540">Nuclease</keyword>
<evidence type="ECO:0000256" key="2">
    <source>
        <dbReference type="ARBA" id="ARBA00001946"/>
    </source>
</evidence>
<dbReference type="InterPro" id="IPR022892">
    <property type="entry name" value="RNaseHI"/>
</dbReference>
<keyword evidence="9" id="KW-0255">Endonuclease</keyword>
<dbReference type="OrthoDB" id="7845843at2"/>
<comment type="cofactor">
    <cofactor evidence="2">
        <name>Mg(2+)</name>
        <dbReference type="ChEBI" id="CHEBI:18420"/>
    </cofactor>
</comment>
<evidence type="ECO:0000256" key="1">
    <source>
        <dbReference type="ARBA" id="ARBA00000077"/>
    </source>
</evidence>
<dbReference type="GO" id="GO:0046872">
    <property type="term" value="F:metal ion binding"/>
    <property type="evidence" value="ECO:0007669"/>
    <property type="project" value="UniProtKB-KW"/>
</dbReference>
<evidence type="ECO:0000313" key="13">
    <source>
        <dbReference type="EMBL" id="SHE68386.1"/>
    </source>
</evidence>
<comment type="subunit">
    <text evidence="5">Monomer.</text>
</comment>
<evidence type="ECO:0000256" key="8">
    <source>
        <dbReference type="ARBA" id="ARBA00022723"/>
    </source>
</evidence>
<sequence>MKKVEIYTDGACSGNPGIGGWAAVLLYGQHRREISGGESETTNNRMELTAVIEALKKLKEPCAVTIYSDSAYIVNCFHQKWYKKWEQKGFKKNPDLWKELLALVQAHEVNFVKVKGHSDVELNNRCDELARAEVMKLKQ</sequence>
<dbReference type="Proteomes" id="UP000184476">
    <property type="component" value="Unassembled WGS sequence"/>
</dbReference>
<dbReference type="RefSeq" id="WP_073153935.1">
    <property type="nucleotide sequence ID" value="NZ_FQVL01000002.1"/>
</dbReference>
<dbReference type="GO" id="GO:0004523">
    <property type="term" value="F:RNA-DNA hybrid ribonuclease activity"/>
    <property type="evidence" value="ECO:0007669"/>
    <property type="project" value="UniProtKB-EC"/>
</dbReference>
<name>A0A1M4VH88_9BACL</name>
<feature type="domain" description="RNase H type-1" evidence="12">
    <location>
        <begin position="1"/>
        <end position="135"/>
    </location>
</feature>
<reference evidence="13" key="1">
    <citation type="submission" date="2016-11" db="EMBL/GenBank/DDBJ databases">
        <authorList>
            <person name="Jaros S."/>
            <person name="Januszkiewicz K."/>
            <person name="Wedrychowicz H."/>
        </authorList>
    </citation>
    <scope>NUCLEOTIDE SEQUENCE [LARGE SCALE GENOMIC DNA]</scope>
    <source>
        <strain evidence="13">DSM 44666</strain>
    </source>
</reference>
<dbReference type="InterPro" id="IPR012337">
    <property type="entry name" value="RNaseH-like_sf"/>
</dbReference>
<accession>A0A1M4VH88</accession>
<evidence type="ECO:0000256" key="11">
    <source>
        <dbReference type="ARBA" id="ARBA00022842"/>
    </source>
</evidence>
<proteinExistence type="inferred from homology"/>
<protein>
    <recommendedName>
        <fullName evidence="6">ribonuclease H</fullName>
        <ecNumber evidence="6">3.1.26.4</ecNumber>
    </recommendedName>
</protein>
<dbReference type="InterPro" id="IPR050092">
    <property type="entry name" value="RNase_H"/>
</dbReference>
<comment type="catalytic activity">
    <reaction evidence="1">
        <text>Endonucleolytic cleavage to 5'-phosphomonoester.</text>
        <dbReference type="EC" id="3.1.26.4"/>
    </reaction>
</comment>
<keyword evidence="8" id="KW-0479">Metal-binding</keyword>
<dbReference type="EMBL" id="FQVL01000002">
    <property type="protein sequence ID" value="SHE68386.1"/>
    <property type="molecule type" value="Genomic_DNA"/>
</dbReference>
<comment type="function">
    <text evidence="3">Endonuclease that specifically degrades the RNA of RNA-DNA hybrids.</text>
</comment>
<dbReference type="PANTHER" id="PTHR10642:SF26">
    <property type="entry name" value="RIBONUCLEASE H1"/>
    <property type="match status" value="1"/>
</dbReference>